<keyword evidence="1" id="KW-1133">Transmembrane helix</keyword>
<feature type="transmembrane region" description="Helical" evidence="1">
    <location>
        <begin position="7"/>
        <end position="29"/>
    </location>
</feature>
<keyword evidence="1" id="KW-0472">Membrane</keyword>
<dbReference type="EMBL" id="CU459003">
    <property type="protein sequence ID" value="CAM77575.1"/>
    <property type="molecule type" value="Genomic_DNA"/>
</dbReference>
<evidence type="ECO:0000313" key="2">
    <source>
        <dbReference type="EMBL" id="CAM77575.1"/>
    </source>
</evidence>
<evidence type="ECO:0000256" key="1">
    <source>
        <dbReference type="SAM" id="Phobius"/>
    </source>
</evidence>
<protein>
    <submittedName>
        <fullName evidence="2">Uncharacterized protein</fullName>
    </submittedName>
</protein>
<reference evidence="2" key="1">
    <citation type="journal article" date="2007" name="J. Bacteriol.">
        <title>Comparative genome analysis of four magnetotactic bacteria reveals a complex set of group-specific genes implicated in magnetosome biomineralization and function.</title>
        <authorList>
            <person name="Richter M."/>
            <person name="Kube M."/>
            <person name="Bazylinski D.A."/>
            <person name="Lombardot T."/>
            <person name="Gloeckner F.O."/>
            <person name="Reinhardt R."/>
            <person name="Schueler D."/>
        </authorList>
    </citation>
    <scope>NUCLEOTIDE SEQUENCE</scope>
    <source>
        <strain evidence="2">MSR-1</strain>
    </source>
</reference>
<dbReference type="AlphaFoldDB" id="A4U3W8"/>
<name>A4U3W8_9PROT</name>
<proteinExistence type="predicted"/>
<sequence>MLNRLSLVDLVTMAFGAVTALLVEMLALLQEES</sequence>
<organism evidence="2">
    <name type="scientific">Magnetospirillum gryphiswaldense</name>
    <dbReference type="NCBI Taxonomy" id="55518"/>
    <lineage>
        <taxon>Bacteria</taxon>
        <taxon>Pseudomonadati</taxon>
        <taxon>Pseudomonadota</taxon>
        <taxon>Alphaproteobacteria</taxon>
        <taxon>Rhodospirillales</taxon>
        <taxon>Rhodospirillaceae</taxon>
        <taxon>Magnetospirillum</taxon>
    </lineage>
</organism>
<gene>
    <name evidence="2" type="ORF">MGR_2309</name>
</gene>
<accession>A4U3W8</accession>
<keyword evidence="1" id="KW-0812">Transmembrane</keyword>